<evidence type="ECO:0000313" key="4">
    <source>
        <dbReference type="Proteomes" id="UP000004691"/>
    </source>
</evidence>
<dbReference type="Gene3D" id="2.40.260.10">
    <property type="entry name" value="Sortase"/>
    <property type="match status" value="1"/>
</dbReference>
<dbReference type="InterPro" id="IPR023365">
    <property type="entry name" value="Sortase_dom-sf"/>
</dbReference>
<dbReference type="AlphaFoldDB" id="I0UYF6"/>
<dbReference type="EMBL" id="JH636049">
    <property type="protein sequence ID" value="EID52909.1"/>
    <property type="molecule type" value="Genomic_DNA"/>
</dbReference>
<feature type="region of interest" description="Disordered" evidence="2">
    <location>
        <begin position="17"/>
        <end position="54"/>
    </location>
</feature>
<reference evidence="3 4" key="1">
    <citation type="submission" date="2012-01" db="EMBL/GenBank/DDBJ databases">
        <title>Improved High-Quality Draft sequence of Saccharomonospora xinjiangensis XJ-54.</title>
        <authorList>
            <consortium name="US DOE Joint Genome Institute"/>
            <person name="Lucas S."/>
            <person name="Han J."/>
            <person name="Lapidus A."/>
            <person name="Cheng J.-F."/>
            <person name="Goodwin L."/>
            <person name="Pitluck S."/>
            <person name="Peters L."/>
            <person name="Mikhailova N."/>
            <person name="Teshima H."/>
            <person name="Detter J.C."/>
            <person name="Han C."/>
            <person name="Tapia R."/>
            <person name="Land M."/>
            <person name="Hauser L."/>
            <person name="Kyrpides N."/>
            <person name="Ivanova N."/>
            <person name="Pagani I."/>
            <person name="Brambilla E.-M."/>
            <person name="Klenk H.-P."/>
            <person name="Woyke T."/>
        </authorList>
    </citation>
    <scope>NUCLEOTIDE SEQUENCE [LARGE SCALE GENOMIC DNA]</scope>
    <source>
        <strain evidence="3 4">XJ-54</strain>
    </source>
</reference>
<gene>
    <name evidence="3" type="ORF">SacxiDRAFT_0637</name>
</gene>
<dbReference type="HOGENOM" id="CLU_062592_5_2_11"/>
<dbReference type="NCBIfam" id="NF033748">
    <property type="entry name" value="class_F_sortase"/>
    <property type="match status" value="1"/>
</dbReference>
<evidence type="ECO:0000256" key="1">
    <source>
        <dbReference type="ARBA" id="ARBA00022801"/>
    </source>
</evidence>
<evidence type="ECO:0000256" key="2">
    <source>
        <dbReference type="SAM" id="MobiDB-lite"/>
    </source>
</evidence>
<dbReference type="eggNOG" id="COG3764">
    <property type="taxonomic scope" value="Bacteria"/>
</dbReference>
<organism evidence="3 4">
    <name type="scientific">Saccharomonospora xinjiangensis XJ-54</name>
    <dbReference type="NCBI Taxonomy" id="882086"/>
    <lineage>
        <taxon>Bacteria</taxon>
        <taxon>Bacillati</taxon>
        <taxon>Actinomycetota</taxon>
        <taxon>Actinomycetes</taxon>
        <taxon>Pseudonocardiales</taxon>
        <taxon>Pseudonocardiaceae</taxon>
        <taxon>Saccharomonospora</taxon>
    </lineage>
</organism>
<dbReference type="InterPro" id="IPR005754">
    <property type="entry name" value="Sortase"/>
</dbReference>
<dbReference type="CDD" id="cd05829">
    <property type="entry name" value="Sortase_F"/>
    <property type="match status" value="1"/>
</dbReference>
<dbReference type="Pfam" id="PF04203">
    <property type="entry name" value="Sortase"/>
    <property type="match status" value="1"/>
</dbReference>
<keyword evidence="1" id="KW-0378">Hydrolase</keyword>
<keyword evidence="4" id="KW-1185">Reference proteome</keyword>
<dbReference type="OrthoDB" id="525039at2"/>
<evidence type="ECO:0000313" key="3">
    <source>
        <dbReference type="EMBL" id="EID52909.1"/>
    </source>
</evidence>
<proteinExistence type="predicted"/>
<dbReference type="Proteomes" id="UP000004691">
    <property type="component" value="Unassembled WGS sequence"/>
</dbReference>
<feature type="compositionally biased region" description="Pro residues" evidence="2">
    <location>
        <begin position="37"/>
        <end position="47"/>
    </location>
</feature>
<dbReference type="STRING" id="882086.SacxiDRAFT_0637"/>
<dbReference type="InterPro" id="IPR042001">
    <property type="entry name" value="Sortase_F"/>
</dbReference>
<name>I0UYF6_9PSEU</name>
<dbReference type="GO" id="GO:0016787">
    <property type="term" value="F:hydrolase activity"/>
    <property type="evidence" value="ECO:0007669"/>
    <property type="project" value="UniProtKB-KW"/>
</dbReference>
<protein>
    <submittedName>
        <fullName evidence="3">Sortase (Surface protein transpeptidase)</fullName>
    </submittedName>
</protein>
<dbReference type="SUPFAM" id="SSF63817">
    <property type="entry name" value="Sortase"/>
    <property type="match status" value="1"/>
</dbReference>
<sequence length="193" mass="20792">MAFLLLLTGCGGPEQVSGHAEAAMEQVQADAPQESQPRPPALSPSPPSRLRIPSVGVDTDTFVELGLKPDNTMEVPEGAEAVGWYVESPTPGEPGPSVLAAHVDWKNQKGVFFDLRNLRRGDDVIVDRADGTSLRFRIDEVEQYPKDGFPTEKVYGDTTGAELRLITCGGTFDRSEASYRDNVVAYATMVPGG</sequence>
<accession>I0UYF6</accession>